<evidence type="ECO:0000259" key="2">
    <source>
        <dbReference type="Pfam" id="PF18935"/>
    </source>
</evidence>
<keyword evidence="4" id="KW-1185">Reference proteome</keyword>
<sequence>MLNKKSIVLIGFLLIYAFAKAQSEDITVTDESGRDLKTDAQQFVDPLRPARAAFYAAALPGLGQAYNKDYWKLPIVYGALGTGVFFAIDSDKEFKRYRNAFKDRLAGRIDEFTIIDENGDPTQIFTDNGLIDAQDFFRRRKELAILITAGMYVLQILEANVDAHLSQYNVSDDLTFAPDIHADDLGQAFRYGFKLTYHID</sequence>
<dbReference type="RefSeq" id="WP_379982824.1">
    <property type="nucleotide sequence ID" value="NZ_JBHSFV010000022.1"/>
</dbReference>
<proteinExistence type="predicted"/>
<feature type="signal peptide" evidence="1">
    <location>
        <begin position="1"/>
        <end position="21"/>
    </location>
</feature>
<keyword evidence="1" id="KW-0732">Signal</keyword>
<dbReference type="Proteomes" id="UP001596043">
    <property type="component" value="Unassembled WGS sequence"/>
</dbReference>
<comment type="caution">
    <text evidence="3">The sequence shown here is derived from an EMBL/GenBank/DDBJ whole genome shotgun (WGS) entry which is preliminary data.</text>
</comment>
<feature type="domain" description="DUF5683" evidence="2">
    <location>
        <begin position="46"/>
        <end position="198"/>
    </location>
</feature>
<protein>
    <submittedName>
        <fullName evidence="3">DUF5683 domain-containing protein</fullName>
    </submittedName>
</protein>
<dbReference type="EMBL" id="JBHSFV010000022">
    <property type="protein sequence ID" value="MFC4636538.1"/>
    <property type="molecule type" value="Genomic_DNA"/>
</dbReference>
<evidence type="ECO:0000256" key="1">
    <source>
        <dbReference type="SAM" id="SignalP"/>
    </source>
</evidence>
<name>A0ABV9I350_9FLAO</name>
<evidence type="ECO:0000313" key="4">
    <source>
        <dbReference type="Proteomes" id="UP001596043"/>
    </source>
</evidence>
<feature type="chain" id="PRO_5045534902" evidence="1">
    <location>
        <begin position="22"/>
        <end position="200"/>
    </location>
</feature>
<dbReference type="InterPro" id="IPR043738">
    <property type="entry name" value="DUF5683"/>
</dbReference>
<evidence type="ECO:0000313" key="3">
    <source>
        <dbReference type="EMBL" id="MFC4636538.1"/>
    </source>
</evidence>
<reference evidence="4" key="1">
    <citation type="journal article" date="2019" name="Int. J. Syst. Evol. Microbiol.">
        <title>The Global Catalogue of Microorganisms (GCM) 10K type strain sequencing project: providing services to taxonomists for standard genome sequencing and annotation.</title>
        <authorList>
            <consortium name="The Broad Institute Genomics Platform"/>
            <consortium name="The Broad Institute Genome Sequencing Center for Infectious Disease"/>
            <person name="Wu L."/>
            <person name="Ma J."/>
        </authorList>
    </citation>
    <scope>NUCLEOTIDE SEQUENCE [LARGE SCALE GENOMIC DNA]</scope>
    <source>
        <strain evidence="4">YJ-61-S</strain>
    </source>
</reference>
<accession>A0ABV9I350</accession>
<organism evidence="3 4">
    <name type="scientific">Dokdonia ponticola</name>
    <dbReference type="NCBI Taxonomy" id="2041041"/>
    <lineage>
        <taxon>Bacteria</taxon>
        <taxon>Pseudomonadati</taxon>
        <taxon>Bacteroidota</taxon>
        <taxon>Flavobacteriia</taxon>
        <taxon>Flavobacteriales</taxon>
        <taxon>Flavobacteriaceae</taxon>
        <taxon>Dokdonia</taxon>
    </lineage>
</organism>
<gene>
    <name evidence="3" type="ORF">ACFO3O_21720</name>
</gene>
<dbReference type="Pfam" id="PF18935">
    <property type="entry name" value="DUF5683"/>
    <property type="match status" value="1"/>
</dbReference>